<name>A0A285X3C4_9FLAO</name>
<dbReference type="EMBL" id="OCMF01000001">
    <property type="protein sequence ID" value="SOC79847.1"/>
    <property type="molecule type" value="Genomic_DNA"/>
</dbReference>
<evidence type="ECO:0000313" key="2">
    <source>
        <dbReference type="Proteomes" id="UP000219193"/>
    </source>
</evidence>
<dbReference type="OrthoDB" id="883020at2"/>
<reference evidence="2" key="1">
    <citation type="submission" date="2017-09" db="EMBL/GenBank/DDBJ databases">
        <authorList>
            <person name="Varghese N."/>
            <person name="Submissions S."/>
        </authorList>
    </citation>
    <scope>NUCLEOTIDE SEQUENCE [LARGE SCALE GENOMIC DNA]</scope>
    <source>
        <strain evidence="2">CGMCC 1.12641</strain>
    </source>
</reference>
<organism evidence="1 2">
    <name type="scientific">Salinimicrobium sediminis</name>
    <dbReference type="NCBI Taxonomy" id="1343891"/>
    <lineage>
        <taxon>Bacteria</taxon>
        <taxon>Pseudomonadati</taxon>
        <taxon>Bacteroidota</taxon>
        <taxon>Flavobacteriia</taxon>
        <taxon>Flavobacteriales</taxon>
        <taxon>Flavobacteriaceae</taxon>
        <taxon>Salinimicrobium</taxon>
    </lineage>
</organism>
<evidence type="ECO:0000313" key="1">
    <source>
        <dbReference type="EMBL" id="SOC79847.1"/>
    </source>
</evidence>
<dbReference type="Proteomes" id="UP000219193">
    <property type="component" value="Unassembled WGS sequence"/>
</dbReference>
<sequence>MTLSFSTYWPKSMPEEIAGKPNHFVEKIWAGLIHGIKDINISHYESYSLQHWSMLGTDMSEYNELMIEPKIHTFREDPKDRWKVGMKIHPVINNRTKRRFQFAPTIACVSIQKAEIIYTDEDLCDHYGTYPVIKIDDRVLDMNEMESVAKNDGFESLYHFCNWFNSDWKGKIIHWTKRQY</sequence>
<dbReference type="RefSeq" id="WP_143544455.1">
    <property type="nucleotide sequence ID" value="NZ_OCMF01000001.1"/>
</dbReference>
<gene>
    <name evidence="1" type="ORF">SAMN06296241_1385</name>
</gene>
<dbReference type="AlphaFoldDB" id="A0A285X3C4"/>
<keyword evidence="2" id="KW-1185">Reference proteome</keyword>
<protein>
    <submittedName>
        <fullName evidence="1">Uncharacterized protein</fullName>
    </submittedName>
</protein>
<accession>A0A285X3C4</accession>
<proteinExistence type="predicted"/>